<organism evidence="2">
    <name type="scientific">Rhizophora mucronata</name>
    <name type="common">Asiatic mangrove</name>
    <dbReference type="NCBI Taxonomy" id="61149"/>
    <lineage>
        <taxon>Eukaryota</taxon>
        <taxon>Viridiplantae</taxon>
        <taxon>Streptophyta</taxon>
        <taxon>Embryophyta</taxon>
        <taxon>Tracheophyta</taxon>
        <taxon>Spermatophyta</taxon>
        <taxon>Magnoliopsida</taxon>
        <taxon>eudicotyledons</taxon>
        <taxon>Gunneridae</taxon>
        <taxon>Pentapetalae</taxon>
        <taxon>rosids</taxon>
        <taxon>fabids</taxon>
        <taxon>Malpighiales</taxon>
        <taxon>Rhizophoraceae</taxon>
        <taxon>Rhizophora</taxon>
    </lineage>
</organism>
<evidence type="ECO:0000256" key="1">
    <source>
        <dbReference type="SAM" id="MobiDB-lite"/>
    </source>
</evidence>
<accession>A0A2P2NUJ3</accession>
<dbReference type="AlphaFoldDB" id="A0A2P2NUJ3"/>
<evidence type="ECO:0000313" key="2">
    <source>
        <dbReference type="EMBL" id="MBX46155.1"/>
    </source>
</evidence>
<dbReference type="EMBL" id="GGEC01065671">
    <property type="protein sequence ID" value="MBX46155.1"/>
    <property type="molecule type" value="Transcribed_RNA"/>
</dbReference>
<protein>
    <submittedName>
        <fullName evidence="2">Uncharacterized protein</fullName>
    </submittedName>
</protein>
<name>A0A2P2NUJ3_RHIMU</name>
<proteinExistence type="predicted"/>
<feature type="region of interest" description="Disordered" evidence="1">
    <location>
        <begin position="1"/>
        <end position="23"/>
    </location>
</feature>
<sequence length="23" mass="2367">METAQGVRKAVVASNRHAGPCLA</sequence>
<reference evidence="2" key="1">
    <citation type="submission" date="2018-02" db="EMBL/GenBank/DDBJ databases">
        <title>Rhizophora mucronata_Transcriptome.</title>
        <authorList>
            <person name="Meera S.P."/>
            <person name="Sreeshan A."/>
            <person name="Augustine A."/>
        </authorList>
    </citation>
    <scope>NUCLEOTIDE SEQUENCE</scope>
    <source>
        <tissue evidence="2">Leaf</tissue>
    </source>
</reference>